<sequence>MRGSGDAAGSRQELQRGQASRQSLASNGGASNRP</sequence>
<name>A0ABN0FGA1_9BURK</name>
<dbReference type="Proteomes" id="UP000004980">
    <property type="component" value="Unassembled WGS sequence"/>
</dbReference>
<reference evidence="2 3" key="1">
    <citation type="journal article" date="2012" name="J. Bacteriol.">
        <title>Draft Genome Sequence of the Soil Bacterium Burkholderia terrae Strain BS001, Which Interacts with Fungal Surface Structures.</title>
        <authorList>
            <person name="Nazir R."/>
            <person name="Hansen M.A."/>
            <person name="Sorensen S."/>
            <person name="van Elsas J.D."/>
        </authorList>
    </citation>
    <scope>NUCLEOTIDE SEQUENCE [LARGE SCALE GENOMIC DNA]</scope>
    <source>
        <strain evidence="2 3">BS001</strain>
    </source>
</reference>
<keyword evidence="3" id="KW-1185">Reference proteome</keyword>
<dbReference type="EMBL" id="AKAU01000140">
    <property type="protein sequence ID" value="EIM97763.1"/>
    <property type="molecule type" value="Genomic_DNA"/>
</dbReference>
<evidence type="ECO:0008006" key="4">
    <source>
        <dbReference type="Google" id="ProtNLM"/>
    </source>
</evidence>
<evidence type="ECO:0000313" key="3">
    <source>
        <dbReference type="Proteomes" id="UP000004980"/>
    </source>
</evidence>
<organism evidence="2 3">
    <name type="scientific">Paraburkholderia hospita</name>
    <dbReference type="NCBI Taxonomy" id="169430"/>
    <lineage>
        <taxon>Bacteria</taxon>
        <taxon>Pseudomonadati</taxon>
        <taxon>Pseudomonadota</taxon>
        <taxon>Betaproteobacteria</taxon>
        <taxon>Burkholderiales</taxon>
        <taxon>Burkholderiaceae</taxon>
        <taxon>Paraburkholderia</taxon>
    </lineage>
</organism>
<evidence type="ECO:0000256" key="1">
    <source>
        <dbReference type="SAM" id="MobiDB-lite"/>
    </source>
</evidence>
<evidence type="ECO:0000313" key="2">
    <source>
        <dbReference type="EMBL" id="EIM97763.1"/>
    </source>
</evidence>
<feature type="compositionally biased region" description="Polar residues" evidence="1">
    <location>
        <begin position="15"/>
        <end position="34"/>
    </location>
</feature>
<accession>A0ABN0FGA1</accession>
<feature type="region of interest" description="Disordered" evidence="1">
    <location>
        <begin position="1"/>
        <end position="34"/>
    </location>
</feature>
<proteinExistence type="predicted"/>
<protein>
    <recommendedName>
        <fullName evidence="4">AraC family transcriptional regulator</fullName>
    </recommendedName>
</protein>
<feature type="non-terminal residue" evidence="2">
    <location>
        <position position="34"/>
    </location>
</feature>
<gene>
    <name evidence="2" type="ORF">WQE_27620</name>
</gene>
<comment type="caution">
    <text evidence="2">The sequence shown here is derived from an EMBL/GenBank/DDBJ whole genome shotgun (WGS) entry which is preliminary data.</text>
</comment>